<evidence type="ECO:0000256" key="1">
    <source>
        <dbReference type="SAM" id="Coils"/>
    </source>
</evidence>
<feature type="compositionally biased region" description="Basic and acidic residues" evidence="2">
    <location>
        <begin position="440"/>
        <end position="453"/>
    </location>
</feature>
<protein>
    <submittedName>
        <fullName evidence="3">Uncharacterized protein</fullName>
    </submittedName>
</protein>
<keyword evidence="1" id="KW-0175">Coiled coil</keyword>
<feature type="coiled-coil region" evidence="1">
    <location>
        <begin position="172"/>
        <end position="216"/>
    </location>
</feature>
<proteinExistence type="predicted"/>
<name>A0A2S9JP42_9HYPH</name>
<comment type="caution">
    <text evidence="3">The sequence shown here is derived from an EMBL/GenBank/DDBJ whole genome shotgun (WGS) entry which is preliminary data.</text>
</comment>
<dbReference type="AlphaFoldDB" id="A0A2S9JP42"/>
<dbReference type="EMBL" id="PVBT01000002">
    <property type="protein sequence ID" value="PRD54987.1"/>
    <property type="molecule type" value="Genomic_DNA"/>
</dbReference>
<evidence type="ECO:0000313" key="3">
    <source>
        <dbReference type="EMBL" id="PRD54987.1"/>
    </source>
</evidence>
<evidence type="ECO:0000256" key="2">
    <source>
        <dbReference type="SAM" id="MobiDB-lite"/>
    </source>
</evidence>
<organism evidence="3 4">
    <name type="scientific">Phyllobacterium myrsinacearum</name>
    <dbReference type="NCBI Taxonomy" id="28101"/>
    <lineage>
        <taxon>Bacteria</taxon>
        <taxon>Pseudomonadati</taxon>
        <taxon>Pseudomonadota</taxon>
        <taxon>Alphaproteobacteria</taxon>
        <taxon>Hyphomicrobiales</taxon>
        <taxon>Phyllobacteriaceae</taxon>
        <taxon>Phyllobacterium</taxon>
    </lineage>
</organism>
<accession>A0A2S9JP42</accession>
<dbReference type="Proteomes" id="UP000238563">
    <property type="component" value="Unassembled WGS sequence"/>
</dbReference>
<sequence length="453" mass="50273">MEVEMRLFVRSRHLAVVLGCACLLAGSGATVMPLFTANEAFAASMAKVDAAQLQLNMRRSISTILIAYKQEPRKGSRADAMLIKAAGAALRELAKLEAGTKARDPKIMTTATSKLSVAVGRIEAISDSAKIANPTVREGIRALSTNWAAYGTRYALTSPSKAKPVRVTSKQVRDLQTKVAALRSQVTRLQTQAATNRQLAGNVRRLSAQLDRIEQERINEANYQRTVFLLGSFIGWVDGYHVVSAAYYPSYTSYFIVEPSTYTYWETCWTDYYEPYYTYTDWSYYDDPFTPTVNVNIQIDASTQIEVNHYAEQNIDVLVDESSQAENYFETLRPDEADVDLREVNYTPPVPAYELEEDLAEPSRKGVTATEVDEGSETRSMPAPADTADEPYATRQEKQSIPAEDHETSNPSADNDEAMELANPEPPSVDVPAHEQSGGADERELPVEEESSR</sequence>
<evidence type="ECO:0000313" key="4">
    <source>
        <dbReference type="Proteomes" id="UP000238563"/>
    </source>
</evidence>
<gene>
    <name evidence="3" type="ORF">C5750_07260</name>
</gene>
<feature type="compositionally biased region" description="Basic and acidic residues" evidence="2">
    <location>
        <begin position="395"/>
        <end position="408"/>
    </location>
</feature>
<feature type="region of interest" description="Disordered" evidence="2">
    <location>
        <begin position="352"/>
        <end position="453"/>
    </location>
</feature>
<reference evidence="3 4" key="1">
    <citation type="submission" date="2018-02" db="EMBL/GenBank/DDBJ databases">
        <title>The draft genome of Phyllobacterium myrsinacearum DSM5892.</title>
        <authorList>
            <person name="Li L."/>
            <person name="Liu L."/>
            <person name="Zhang X."/>
            <person name="Wang T."/>
        </authorList>
    </citation>
    <scope>NUCLEOTIDE SEQUENCE [LARGE SCALE GENOMIC DNA]</scope>
    <source>
        <strain evidence="3 4">DSM 5892</strain>
    </source>
</reference>
<keyword evidence="4" id="KW-1185">Reference proteome</keyword>